<feature type="region of interest" description="Disordered" evidence="1">
    <location>
        <begin position="25"/>
        <end position="58"/>
    </location>
</feature>
<sequence length="180" mass="18810">MKKKTLLLMMMLAVAITLAACTQNNPQSGAASPPAPAASQAQPQPAQQPAQSASGQSQQVEGVTIRLVSVAQSKGEGIYTADPGQVFVQPEFEINNQSTKGTKIAIAFNYFVDGVSMPEDTAAIQSADGGALGTTLDFGSSVTGFSGVRAPENWQQIKAQYSPHIIGDKAEFIISRADLP</sequence>
<dbReference type="EMBL" id="VSSQ01027086">
    <property type="protein sequence ID" value="MPM76127.1"/>
    <property type="molecule type" value="Genomic_DNA"/>
</dbReference>
<evidence type="ECO:0000256" key="1">
    <source>
        <dbReference type="SAM" id="MobiDB-lite"/>
    </source>
</evidence>
<accession>A0A645CGP8</accession>
<evidence type="ECO:0000313" key="2">
    <source>
        <dbReference type="EMBL" id="MPM76127.1"/>
    </source>
</evidence>
<feature type="compositionally biased region" description="Low complexity" evidence="1">
    <location>
        <begin position="26"/>
        <end position="58"/>
    </location>
</feature>
<dbReference type="AlphaFoldDB" id="A0A645CGP8"/>
<evidence type="ECO:0008006" key="3">
    <source>
        <dbReference type="Google" id="ProtNLM"/>
    </source>
</evidence>
<proteinExistence type="predicted"/>
<gene>
    <name evidence="2" type="ORF">SDC9_123122</name>
</gene>
<protein>
    <recommendedName>
        <fullName evidence="3">DUF4352 domain-containing protein</fullName>
    </recommendedName>
</protein>
<organism evidence="2">
    <name type="scientific">bioreactor metagenome</name>
    <dbReference type="NCBI Taxonomy" id="1076179"/>
    <lineage>
        <taxon>unclassified sequences</taxon>
        <taxon>metagenomes</taxon>
        <taxon>ecological metagenomes</taxon>
    </lineage>
</organism>
<dbReference type="PROSITE" id="PS51257">
    <property type="entry name" value="PROKAR_LIPOPROTEIN"/>
    <property type="match status" value="1"/>
</dbReference>
<name>A0A645CGP8_9ZZZZ</name>
<comment type="caution">
    <text evidence="2">The sequence shown here is derived from an EMBL/GenBank/DDBJ whole genome shotgun (WGS) entry which is preliminary data.</text>
</comment>
<reference evidence="2" key="1">
    <citation type="submission" date="2019-08" db="EMBL/GenBank/DDBJ databases">
        <authorList>
            <person name="Kucharzyk K."/>
            <person name="Murdoch R.W."/>
            <person name="Higgins S."/>
            <person name="Loffler F."/>
        </authorList>
    </citation>
    <scope>NUCLEOTIDE SEQUENCE</scope>
</reference>